<gene>
    <name evidence="1" type="ORF">ABEG18_13235</name>
</gene>
<protein>
    <recommendedName>
        <fullName evidence="2">DUF2130 domain-containing protein</fullName>
    </recommendedName>
</protein>
<name>A0AAU7J964_9HYPH</name>
<reference evidence="1" key="1">
    <citation type="submission" date="2024-05" db="EMBL/GenBank/DDBJ databases">
        <authorList>
            <person name="Kim S."/>
            <person name="Heo J."/>
            <person name="Choi H."/>
            <person name="Choi Y."/>
            <person name="Kwon S.-W."/>
            <person name="Kim Y."/>
        </authorList>
    </citation>
    <scope>NUCLEOTIDE SEQUENCE</scope>
    <source>
        <strain evidence="1">KACC 23698</strain>
    </source>
</reference>
<dbReference type="AlphaFoldDB" id="A0AAU7J964"/>
<dbReference type="RefSeq" id="WP_406853530.1">
    <property type="nucleotide sequence ID" value="NZ_CP157484.1"/>
</dbReference>
<evidence type="ECO:0000313" key="1">
    <source>
        <dbReference type="EMBL" id="XBO36715.1"/>
    </source>
</evidence>
<dbReference type="EMBL" id="CP157484">
    <property type="protein sequence ID" value="XBO36715.1"/>
    <property type="molecule type" value="Genomic_DNA"/>
</dbReference>
<evidence type="ECO:0008006" key="2">
    <source>
        <dbReference type="Google" id="ProtNLM"/>
    </source>
</evidence>
<organism evidence="1">
    <name type="scientific">Alsobacter sp. KACC 23698</name>
    <dbReference type="NCBI Taxonomy" id="3149229"/>
    <lineage>
        <taxon>Bacteria</taxon>
        <taxon>Pseudomonadati</taxon>
        <taxon>Pseudomonadota</taxon>
        <taxon>Alphaproteobacteria</taxon>
        <taxon>Hyphomicrobiales</taxon>
        <taxon>Alsobacteraceae</taxon>
        <taxon>Alsobacter</taxon>
    </lineage>
</organism>
<accession>A0AAU7J964</accession>
<sequence>MTAEITCKWCSKPILPGEPSAYAPTVGYHEHMHCVTARGSTSVTLPSDSAQLQDAISALRSLNKALIARAEAAEKRYQAAVHGRMQFRQAFREARAREAVLKARIDREALERISNLAAERAAKNAGVAPQLLYAPILWTLQDALHGDHPNADLPTGAARPSEETRG</sequence>
<proteinExistence type="predicted"/>